<evidence type="ECO:0000256" key="1">
    <source>
        <dbReference type="ARBA" id="ARBA00010923"/>
    </source>
</evidence>
<feature type="domain" description="Type I restriction modification DNA specificity" evidence="4">
    <location>
        <begin position="1"/>
        <end position="158"/>
    </location>
</feature>
<dbReference type="SUPFAM" id="SSF116734">
    <property type="entry name" value="DNA methylase specificity domain"/>
    <property type="match status" value="1"/>
</dbReference>
<dbReference type="EC" id="3.1.21.-" evidence="5"/>
<evidence type="ECO:0000256" key="3">
    <source>
        <dbReference type="ARBA" id="ARBA00023125"/>
    </source>
</evidence>
<evidence type="ECO:0000256" key="2">
    <source>
        <dbReference type="ARBA" id="ARBA00022747"/>
    </source>
</evidence>
<keyword evidence="2" id="KW-0680">Restriction system</keyword>
<dbReference type="GO" id="GO:0003677">
    <property type="term" value="F:DNA binding"/>
    <property type="evidence" value="ECO:0007669"/>
    <property type="project" value="UniProtKB-KW"/>
</dbReference>
<reference evidence="5 6" key="1">
    <citation type="submission" date="2018-06" db="EMBL/GenBank/DDBJ databases">
        <authorList>
            <consortium name="Pathogen Informatics"/>
            <person name="Doyle S."/>
        </authorList>
    </citation>
    <scope>NUCLEOTIDE SEQUENCE [LARGE SCALE GENOMIC DNA]</scope>
    <source>
        <strain evidence="5 6">NCTC6385</strain>
    </source>
</reference>
<accession>A0A7D8IW66</accession>
<dbReference type="Pfam" id="PF01420">
    <property type="entry name" value="Methylase_S"/>
    <property type="match status" value="2"/>
</dbReference>
<dbReference type="EMBL" id="UGWV01000002">
    <property type="protein sequence ID" value="SUF97818.1"/>
    <property type="molecule type" value="Genomic_DNA"/>
</dbReference>
<dbReference type="Gene3D" id="3.90.220.20">
    <property type="entry name" value="DNA methylase specificity domains"/>
    <property type="match status" value="2"/>
</dbReference>
<evidence type="ECO:0000313" key="5">
    <source>
        <dbReference type="EMBL" id="SUF97818.1"/>
    </source>
</evidence>
<sequence>MFKLGDLFEISTPKKRFDANKVNILKSGVYPYIVRTGSCNGQKGFINESEDYLNEGNTISFGQDTATMFYQEKPYFTGDKIKILTAKFDGFNKYNAWFFMSSMKKGFYSFSWGTSSFSVDIIKEQKLNLPVINDGLIDFGFINYFVAELGAERIAELEVYLAVAGLKDYNLTQNEQQALDIYNDLIFDEFKIVDVFDIKNTANILSSDVKENSGNTPYLCASSENNGVKTYISYDKKYLEKGNCIFIGGKTFVVSYQENDFYSNDSHNLILYLRNKSARNKFVQFFLSSCINKSLGGKYSWGIVSVIKKYRMIDFYYPPGVIIRTFLTCLI</sequence>
<comment type="similarity">
    <text evidence="1">Belongs to the type-I restriction system S methylase family.</text>
</comment>
<dbReference type="InterPro" id="IPR044946">
    <property type="entry name" value="Restrct_endonuc_typeI_TRD_sf"/>
</dbReference>
<proteinExistence type="inferred from homology"/>
<gene>
    <name evidence="5" type="primary">bcgIB</name>
    <name evidence="5" type="ORF">NCTC6385_04873</name>
</gene>
<protein>
    <submittedName>
        <fullName evidence="5">Restriction enzyme BgcI subunit beta</fullName>
        <ecNumber evidence="5">3.1.21.-</ecNumber>
    </submittedName>
</protein>
<name>A0A7D8IW66_SALER</name>
<dbReference type="GO" id="GO:0016787">
    <property type="term" value="F:hydrolase activity"/>
    <property type="evidence" value="ECO:0007669"/>
    <property type="project" value="UniProtKB-KW"/>
</dbReference>
<keyword evidence="3" id="KW-0238">DNA-binding</keyword>
<feature type="domain" description="Type I restriction modification DNA specificity" evidence="4">
    <location>
        <begin position="188"/>
        <end position="308"/>
    </location>
</feature>
<dbReference type="InterPro" id="IPR000055">
    <property type="entry name" value="Restrct_endonuc_typeI_TRD"/>
</dbReference>
<evidence type="ECO:0000259" key="4">
    <source>
        <dbReference type="Pfam" id="PF01420"/>
    </source>
</evidence>
<keyword evidence="5" id="KW-0378">Hydrolase</keyword>
<dbReference type="Proteomes" id="UP000254463">
    <property type="component" value="Unassembled WGS sequence"/>
</dbReference>
<evidence type="ECO:0000313" key="6">
    <source>
        <dbReference type="Proteomes" id="UP000254463"/>
    </source>
</evidence>
<dbReference type="GO" id="GO:0009307">
    <property type="term" value="P:DNA restriction-modification system"/>
    <property type="evidence" value="ECO:0007669"/>
    <property type="project" value="UniProtKB-KW"/>
</dbReference>
<dbReference type="AlphaFoldDB" id="A0A7D8IW66"/>
<organism evidence="5 6">
    <name type="scientific">Salmonella enterica</name>
    <name type="common">Salmonella choleraesuis</name>
    <dbReference type="NCBI Taxonomy" id="28901"/>
    <lineage>
        <taxon>Bacteria</taxon>
        <taxon>Pseudomonadati</taxon>
        <taxon>Pseudomonadota</taxon>
        <taxon>Gammaproteobacteria</taxon>
        <taxon>Enterobacterales</taxon>
        <taxon>Enterobacteriaceae</taxon>
        <taxon>Salmonella</taxon>
    </lineage>
</organism>